<sequence>MDNSNVSGAKENTFTVQGQPYDLSKSTIRGIESAYLTKSADTSNGGDPDFTMDDVKFWVGTGTNKAALVIEWHDGKTPDALVWGYKWNGDAYGIDMLREIVKADPRLIFLTHMTGSMGYTIAGLGYNINKSGSHYLIYNNETNNPIYPVNGIVTTNAYNYDSWTYSDAADHWCAGWYNGYWSYWTKDSLAAAWGYSSWGASSRKLINGSWDGWSFLDDMSQWEGNQLGSKFSAALPD</sequence>
<keyword evidence="2" id="KW-1185">Reference proteome</keyword>
<gene>
    <name evidence="1" type="ORF">ACFO6W_08540</name>
</gene>
<dbReference type="EMBL" id="JBHSGN010000062">
    <property type="protein sequence ID" value="MFC4673735.1"/>
    <property type="molecule type" value="Genomic_DNA"/>
</dbReference>
<dbReference type="Proteomes" id="UP001596023">
    <property type="component" value="Unassembled WGS sequence"/>
</dbReference>
<evidence type="ECO:0000313" key="1">
    <source>
        <dbReference type="EMBL" id="MFC4673735.1"/>
    </source>
</evidence>
<name>A0ABV9KU52_9BACT</name>
<accession>A0ABV9KU52</accession>
<protein>
    <submittedName>
        <fullName evidence="1">Uncharacterized protein</fullName>
    </submittedName>
</protein>
<organism evidence="1 2">
    <name type="scientific">Dysgonomonas termitidis</name>
    <dbReference type="NCBI Taxonomy" id="1516126"/>
    <lineage>
        <taxon>Bacteria</taxon>
        <taxon>Pseudomonadati</taxon>
        <taxon>Bacteroidota</taxon>
        <taxon>Bacteroidia</taxon>
        <taxon>Bacteroidales</taxon>
        <taxon>Dysgonomonadaceae</taxon>
        <taxon>Dysgonomonas</taxon>
    </lineage>
</organism>
<comment type="caution">
    <text evidence="1">The sequence shown here is derived from an EMBL/GenBank/DDBJ whole genome shotgun (WGS) entry which is preliminary data.</text>
</comment>
<reference evidence="2" key="1">
    <citation type="journal article" date="2019" name="Int. J. Syst. Evol. Microbiol.">
        <title>The Global Catalogue of Microorganisms (GCM) 10K type strain sequencing project: providing services to taxonomists for standard genome sequencing and annotation.</title>
        <authorList>
            <consortium name="The Broad Institute Genomics Platform"/>
            <consortium name="The Broad Institute Genome Sequencing Center for Infectious Disease"/>
            <person name="Wu L."/>
            <person name="Ma J."/>
        </authorList>
    </citation>
    <scope>NUCLEOTIDE SEQUENCE [LARGE SCALE GENOMIC DNA]</scope>
    <source>
        <strain evidence="2">CCUG 66188</strain>
    </source>
</reference>
<proteinExistence type="predicted"/>
<evidence type="ECO:0000313" key="2">
    <source>
        <dbReference type="Proteomes" id="UP001596023"/>
    </source>
</evidence>